<organism evidence="1 2">
    <name type="scientific">Ditylenchus dipsaci</name>
    <dbReference type="NCBI Taxonomy" id="166011"/>
    <lineage>
        <taxon>Eukaryota</taxon>
        <taxon>Metazoa</taxon>
        <taxon>Ecdysozoa</taxon>
        <taxon>Nematoda</taxon>
        <taxon>Chromadorea</taxon>
        <taxon>Rhabditida</taxon>
        <taxon>Tylenchina</taxon>
        <taxon>Tylenchomorpha</taxon>
        <taxon>Sphaerularioidea</taxon>
        <taxon>Anguinidae</taxon>
        <taxon>Anguininae</taxon>
        <taxon>Ditylenchus</taxon>
    </lineage>
</organism>
<sequence length="77" mass="8959">MRPNYQPIVHTEELVDQRAATLNEMDAELHAKERLAEVYKTSLESANNEIFNLKHSEVEIQSTLQEGERSELFCLNR</sequence>
<proteinExistence type="predicted"/>
<name>A0A915EFA8_9BILA</name>
<evidence type="ECO:0000313" key="1">
    <source>
        <dbReference type="Proteomes" id="UP000887574"/>
    </source>
</evidence>
<dbReference type="Proteomes" id="UP000887574">
    <property type="component" value="Unplaced"/>
</dbReference>
<accession>A0A915EFA8</accession>
<dbReference type="WBParaSite" id="jg5474">
    <property type="protein sequence ID" value="jg5474"/>
    <property type="gene ID" value="jg5474"/>
</dbReference>
<reference evidence="2" key="1">
    <citation type="submission" date="2022-11" db="UniProtKB">
        <authorList>
            <consortium name="WormBaseParasite"/>
        </authorList>
    </citation>
    <scope>IDENTIFICATION</scope>
</reference>
<evidence type="ECO:0000313" key="2">
    <source>
        <dbReference type="WBParaSite" id="jg5474"/>
    </source>
</evidence>
<protein>
    <submittedName>
        <fullName evidence="2">Uncharacterized protein</fullName>
    </submittedName>
</protein>
<keyword evidence="1" id="KW-1185">Reference proteome</keyword>
<dbReference type="AlphaFoldDB" id="A0A915EFA8"/>